<dbReference type="Gene3D" id="3.50.7.10">
    <property type="entry name" value="GroEL"/>
    <property type="match status" value="1"/>
</dbReference>
<dbReference type="InterPro" id="IPR027409">
    <property type="entry name" value="GroEL-like_apical_dom_sf"/>
</dbReference>
<evidence type="ECO:0000313" key="5">
    <source>
        <dbReference type="WBParaSite" id="PgR365_g001_t01"/>
    </source>
</evidence>
<keyword evidence="2" id="KW-0067">ATP-binding</keyword>
<keyword evidence="1" id="KW-0547">Nucleotide-binding</keyword>
<dbReference type="Pfam" id="PF00118">
    <property type="entry name" value="Cpn60_TCP1"/>
    <property type="match status" value="1"/>
</dbReference>
<dbReference type="InterPro" id="IPR002423">
    <property type="entry name" value="Cpn60/GroEL/TCP-1"/>
</dbReference>
<dbReference type="AlphaFoldDB" id="A0A915CKL5"/>
<dbReference type="InterPro" id="IPR017998">
    <property type="entry name" value="Chaperone_TCP-1"/>
</dbReference>
<evidence type="ECO:0000313" key="4">
    <source>
        <dbReference type="Proteomes" id="UP000887569"/>
    </source>
</evidence>
<accession>A0A915CKL5</accession>
<evidence type="ECO:0000256" key="1">
    <source>
        <dbReference type="ARBA" id="ARBA00022741"/>
    </source>
</evidence>
<keyword evidence="3" id="KW-0143">Chaperone</keyword>
<evidence type="ECO:0000256" key="2">
    <source>
        <dbReference type="ARBA" id="ARBA00022840"/>
    </source>
</evidence>
<proteinExistence type="predicted"/>
<dbReference type="GO" id="GO:0140662">
    <property type="term" value="F:ATP-dependent protein folding chaperone"/>
    <property type="evidence" value="ECO:0007669"/>
    <property type="project" value="InterPro"/>
</dbReference>
<dbReference type="SUPFAM" id="SSF52029">
    <property type="entry name" value="GroEL apical domain-like"/>
    <property type="match status" value="1"/>
</dbReference>
<evidence type="ECO:0000256" key="3">
    <source>
        <dbReference type="ARBA" id="ARBA00023186"/>
    </source>
</evidence>
<dbReference type="Proteomes" id="UP000887569">
    <property type="component" value="Unplaced"/>
</dbReference>
<keyword evidence="4" id="KW-1185">Reference proteome</keyword>
<dbReference type="PANTHER" id="PTHR11353">
    <property type="entry name" value="CHAPERONIN"/>
    <property type="match status" value="1"/>
</dbReference>
<dbReference type="WBParaSite" id="PgR365_g001_t01">
    <property type="protein sequence ID" value="PgR365_g001_t01"/>
    <property type="gene ID" value="PgR365_g001"/>
</dbReference>
<organism evidence="4 5">
    <name type="scientific">Parascaris univalens</name>
    <name type="common">Nematode worm</name>
    <dbReference type="NCBI Taxonomy" id="6257"/>
    <lineage>
        <taxon>Eukaryota</taxon>
        <taxon>Metazoa</taxon>
        <taxon>Ecdysozoa</taxon>
        <taxon>Nematoda</taxon>
        <taxon>Chromadorea</taxon>
        <taxon>Rhabditida</taxon>
        <taxon>Spirurina</taxon>
        <taxon>Ascaridomorpha</taxon>
        <taxon>Ascaridoidea</taxon>
        <taxon>Ascarididae</taxon>
        <taxon>Parascaris</taxon>
    </lineage>
</organism>
<reference evidence="5" key="1">
    <citation type="submission" date="2022-11" db="UniProtKB">
        <authorList>
            <consortium name="WormBaseParasite"/>
        </authorList>
    </citation>
    <scope>IDENTIFICATION</scope>
</reference>
<dbReference type="GO" id="GO:0005524">
    <property type="term" value="F:ATP binding"/>
    <property type="evidence" value="ECO:0007669"/>
    <property type="project" value="UniProtKB-KW"/>
</dbReference>
<protein>
    <submittedName>
        <fullName evidence="5">Uncharacterized protein</fullName>
    </submittedName>
</protein>
<name>A0A915CKL5_PARUN</name>
<sequence length="116" mass="13003">MKPRRDSAPRDALTLYKVRPIASSTLINNTPDRKESLQFMATLLLDRDAVNEMALHFLAKMKIMVVKDIEREDIEFYSRILGCRPVASIDHFVPDALGSADLVEEIATSGDGKVIE</sequence>